<evidence type="ECO:0000259" key="2">
    <source>
        <dbReference type="Pfam" id="PF00144"/>
    </source>
</evidence>
<evidence type="ECO:0000256" key="1">
    <source>
        <dbReference type="SAM" id="MobiDB-lite"/>
    </source>
</evidence>
<dbReference type="InterPro" id="IPR012338">
    <property type="entry name" value="Beta-lactam/transpept-like"/>
</dbReference>
<dbReference type="PANTHER" id="PTHR43173">
    <property type="entry name" value="ABC1 FAMILY PROTEIN"/>
    <property type="match status" value="1"/>
</dbReference>
<reference evidence="4" key="1">
    <citation type="submission" date="2021-01" db="EMBL/GenBank/DDBJ databases">
        <authorList>
            <person name="Corre E."/>
            <person name="Pelletier E."/>
            <person name="Niang G."/>
            <person name="Scheremetjew M."/>
            <person name="Finn R."/>
            <person name="Kale V."/>
            <person name="Holt S."/>
            <person name="Cochrane G."/>
            <person name="Meng A."/>
            <person name="Brown T."/>
            <person name="Cohen L."/>
        </authorList>
    </citation>
    <scope>NUCLEOTIDE SEQUENCE</scope>
    <source>
        <strain evidence="4">308</strain>
    </source>
</reference>
<dbReference type="InterPro" id="IPR004147">
    <property type="entry name" value="ABC1_dom"/>
</dbReference>
<dbReference type="InterPro" id="IPR001466">
    <property type="entry name" value="Beta-lactam-related"/>
</dbReference>
<feature type="region of interest" description="Disordered" evidence="1">
    <location>
        <begin position="36"/>
        <end position="60"/>
    </location>
</feature>
<dbReference type="InterPro" id="IPR011009">
    <property type="entry name" value="Kinase-like_dom_sf"/>
</dbReference>
<feature type="region of interest" description="Disordered" evidence="1">
    <location>
        <begin position="782"/>
        <end position="803"/>
    </location>
</feature>
<feature type="domain" description="Beta-lactamase-related" evidence="2">
    <location>
        <begin position="573"/>
        <end position="951"/>
    </location>
</feature>
<dbReference type="SUPFAM" id="SSF56112">
    <property type="entry name" value="Protein kinase-like (PK-like)"/>
    <property type="match status" value="1"/>
</dbReference>
<dbReference type="SUPFAM" id="SSF56601">
    <property type="entry name" value="beta-lactamase/transpeptidase-like"/>
    <property type="match status" value="1"/>
</dbReference>
<feature type="domain" description="ABC1 atypical kinase-like" evidence="3">
    <location>
        <begin position="168"/>
        <end position="424"/>
    </location>
</feature>
<dbReference type="Pfam" id="PF00144">
    <property type="entry name" value="Beta-lactamase"/>
    <property type="match status" value="1"/>
</dbReference>
<proteinExistence type="predicted"/>
<sequence>MSVVSRMIFILVLFATLGGGYVSVFGLSSAAPSAPVKPPATSTAAYASGSSSSAPSATASADPSVWTRLRRRTRVFLLAGRVYLSYKNVERRERGLRRRLGLPPRSDSDDSPDHPLLSPLREEAHVRNAARLRDGIGSLRGFWIKVGQYLSTRADVMPGAYVDALSSLQDDVPAVPFGDVRRTLREEFEGREDDIFSRIDPAPLSTASLAQVHRAVLRRPEADGGEEAFDGREVVVKVQHRGVASLMRQDMSSLRIILSLLARSDPDLDFGPVCDEYSREVERELDFRTEAANMFEVRRLLRKRGNAAVVPRSAAGLVTERVLTMEYCAGFSVRDVAAMEKAGTDRGLLLRRICEAWAAQMHVGGLFNADPHAGNILVSTAVDGDASVPVLLDFGLTKRLDDRMRVAFARLVHAADESDVDALLRSFEEMGLVLNRYDPLEDMAAMRRSLANPVPQSLARQAVRDRARERKMRESAMLEEQEKNTPSVEGQRRKLRNPVDAWPAELIFFTRVTAMLRGLCSRLEVPYPYLRTMAATARTALIDAVPPHERASDTVRPMPSLSPPPSELVTRLRAVAADLVAREEAVGFQVAVVHRGETIADVAAGSLGTADPRPILPSTLFNAFSASKAVLAGGALLLLEEEAVSLDDRIREHWPAFASPSSEKGNVTVRHALAHQAGLADALPDGASLDSLADWDAMVKFVASDDARPAHPPGEQTRYHYLSFAWIVGGLLEAKAGRPYEEFLEKILGPAHVENEAFMGGVPADVPSDRLAVLTMYRSEGEDETAARGNGSHGGARTGPPRRLEKFRGREQMLNPSVFNMRKVRGAKLPSANGHFSARALAKILDVLAVEAEGRPPLLSAESLEAARTPQAARGRAEEEDHDAGMLDDDAAPFGLGFQLHDFVQANGTVVRSIGHAGLGGSVVVCLPELGLSVTFLTNQLSVSRNVARERLLQTIFDYYELQVPKTFM</sequence>
<feature type="region of interest" description="Disordered" evidence="1">
    <location>
        <begin position="100"/>
        <end position="121"/>
    </location>
</feature>
<dbReference type="CDD" id="cd05121">
    <property type="entry name" value="ABC1_ADCK3-like"/>
    <property type="match status" value="1"/>
</dbReference>
<evidence type="ECO:0000313" key="4">
    <source>
        <dbReference type="EMBL" id="CAD8876093.1"/>
    </source>
</evidence>
<dbReference type="PANTHER" id="PTHR43173:SF3">
    <property type="entry name" value="ABC1 FAMILY PROTEIN"/>
    <property type="match status" value="1"/>
</dbReference>
<dbReference type="AlphaFoldDB" id="A0A7S1B696"/>
<protein>
    <recommendedName>
        <fullName evidence="5">Beta-lactamase-related domain-containing protein</fullName>
    </recommendedName>
</protein>
<dbReference type="InterPro" id="IPR051130">
    <property type="entry name" value="Mito_struct-func_regulator"/>
</dbReference>
<dbReference type="EMBL" id="HBFR01004769">
    <property type="protein sequence ID" value="CAD8876093.1"/>
    <property type="molecule type" value="Transcribed_RNA"/>
</dbReference>
<name>A0A7S1B696_9STRA</name>
<evidence type="ECO:0008006" key="5">
    <source>
        <dbReference type="Google" id="ProtNLM"/>
    </source>
</evidence>
<dbReference type="Pfam" id="PF03109">
    <property type="entry name" value="ABC1"/>
    <property type="match status" value="1"/>
</dbReference>
<feature type="compositionally biased region" description="Basic and acidic residues" evidence="1">
    <location>
        <begin position="469"/>
        <end position="483"/>
    </location>
</feature>
<feature type="region of interest" description="Disordered" evidence="1">
    <location>
        <begin position="469"/>
        <end position="492"/>
    </location>
</feature>
<evidence type="ECO:0000259" key="3">
    <source>
        <dbReference type="Pfam" id="PF03109"/>
    </source>
</evidence>
<accession>A0A7S1B696</accession>
<gene>
    <name evidence="4" type="ORF">CHYS00102_LOCUS3271</name>
</gene>
<dbReference type="Gene3D" id="3.40.710.10">
    <property type="entry name" value="DD-peptidase/beta-lactamase superfamily"/>
    <property type="match status" value="1"/>
</dbReference>
<organism evidence="4">
    <name type="scientific">Corethron hystrix</name>
    <dbReference type="NCBI Taxonomy" id="216773"/>
    <lineage>
        <taxon>Eukaryota</taxon>
        <taxon>Sar</taxon>
        <taxon>Stramenopiles</taxon>
        <taxon>Ochrophyta</taxon>
        <taxon>Bacillariophyta</taxon>
        <taxon>Coscinodiscophyceae</taxon>
        <taxon>Corethrophycidae</taxon>
        <taxon>Corethrales</taxon>
        <taxon>Corethraceae</taxon>
        <taxon>Corethron</taxon>
    </lineage>
</organism>